<dbReference type="PANTHER" id="PTHR31084:SF0">
    <property type="entry name" value="ALPHA-L-FUCOSIDASE 2"/>
    <property type="match status" value="1"/>
</dbReference>
<dbReference type="OrthoDB" id="9802600at2"/>
<feature type="domain" description="Alpha fucosidase A-like C-terminal" evidence="1">
    <location>
        <begin position="644"/>
        <end position="735"/>
    </location>
</feature>
<dbReference type="AlphaFoldDB" id="A0A1U9NJ28"/>
<dbReference type="Pfam" id="PF22124">
    <property type="entry name" value="Glyco_hydro_95_cat"/>
    <property type="match status" value="1"/>
</dbReference>
<dbReference type="Proteomes" id="UP000189674">
    <property type="component" value="Chromosome"/>
</dbReference>
<dbReference type="GO" id="GO:0004560">
    <property type="term" value="F:alpha-L-fucosidase activity"/>
    <property type="evidence" value="ECO:0007669"/>
    <property type="project" value="TreeGrafter"/>
</dbReference>
<dbReference type="GO" id="GO:0005975">
    <property type="term" value="P:carbohydrate metabolic process"/>
    <property type="evidence" value="ECO:0007669"/>
    <property type="project" value="InterPro"/>
</dbReference>
<sequence length="764" mass="86633" precursor="true">MLRIRVLCVLVCVVLGFCGVCVGGVEMEVDWAEYISEQDPVWEAMPKRWYDAPFMGNGMLGTLVRQSGDKQVRWDVGRTDVQDHRMNDDYTVRAPEILNRGRVPIGHFVLDTEGDIEGGSSRIHLWDAEATGEIGTSEGSVKWRTLVHADDMVYMVVLEGEGRESSPELRFVPERAESTRYTRRKGGLKKEFVENYTPNPEPVIGERADGVTVCVQDMVAGGETATAWWSGVEDGKRVYFVTVQHTYPGKDADGLAVAELAKVRGRDREDWIGEHRGWWRDYYKQSFVSISDPVWESFYWIQMYKLACATRADRALIDNQGPWLQPTGWNGTWWNLNIQLSYSPVAQANRLGIGESLTNHLQDNFQTLVNNVAEEYRSDSAGLTRNTGNDLIGKVGEPGGWGYGPADIGSEVGNLTWTCHNVWMMYRYSMDEELRDELLYPLLRRAVNYYRHFLYEGEDGRLHLPETHSPEYGNAEDANYDLALIKWGCRTLLELADERGKTDPLEDEWRRILDELVEFPVNENGFMVGRGVGFDKSHRHWSHMLAVYPLRIVTPETEAGEELIRKSLKRWHSFKGALVGYSYTGGASFSALLGNGDKTLEYLNGFKRYMGDSTMYYEGGRRAGLPVMETPLHCSEAIQEMLLQSWGGKIRVFPAMPDAWGESMFHDMRAEGAFLVSAERDEGETEWVRVRSLAGERCVVRCDLDEPRATVGGKERELKELEPGVYEVELAEGEEVFIFAEGEDEFEVEPADDEGGDEHAWGVK</sequence>
<evidence type="ECO:0000313" key="4">
    <source>
        <dbReference type="Proteomes" id="UP000189674"/>
    </source>
</evidence>
<dbReference type="STRING" id="1936003.STSP2_00664"/>
<protein>
    <recommendedName>
        <fullName evidence="5">Glycosyl hydrolase family 95 N-terminal domain-containing protein</fullName>
    </recommendedName>
</protein>
<accession>A0A1U9NJ28</accession>
<organism evidence="3 4">
    <name type="scientific">Anaerohalosphaera lusitana</name>
    <dbReference type="NCBI Taxonomy" id="1936003"/>
    <lineage>
        <taxon>Bacteria</taxon>
        <taxon>Pseudomonadati</taxon>
        <taxon>Planctomycetota</taxon>
        <taxon>Phycisphaerae</taxon>
        <taxon>Sedimentisphaerales</taxon>
        <taxon>Anaerohalosphaeraceae</taxon>
        <taxon>Anaerohalosphaera</taxon>
    </lineage>
</organism>
<proteinExistence type="predicted"/>
<feature type="domain" description="Glycosyl hydrolase family 95 catalytic" evidence="2">
    <location>
        <begin position="304"/>
        <end position="608"/>
    </location>
</feature>
<dbReference type="InterPro" id="IPR012341">
    <property type="entry name" value="6hp_glycosidase-like_sf"/>
</dbReference>
<dbReference type="RefSeq" id="WP_146659789.1">
    <property type="nucleotide sequence ID" value="NZ_CP019791.1"/>
</dbReference>
<name>A0A1U9NJ28_9BACT</name>
<evidence type="ECO:0000259" key="2">
    <source>
        <dbReference type="Pfam" id="PF22124"/>
    </source>
</evidence>
<evidence type="ECO:0008006" key="5">
    <source>
        <dbReference type="Google" id="ProtNLM"/>
    </source>
</evidence>
<dbReference type="InterPro" id="IPR008928">
    <property type="entry name" value="6-hairpin_glycosidase_sf"/>
</dbReference>
<gene>
    <name evidence="3" type="ORF">STSP2_00664</name>
</gene>
<dbReference type="SUPFAM" id="SSF48208">
    <property type="entry name" value="Six-hairpin glycosidases"/>
    <property type="match status" value="1"/>
</dbReference>
<dbReference type="EMBL" id="CP019791">
    <property type="protein sequence ID" value="AQT67516.1"/>
    <property type="molecule type" value="Genomic_DNA"/>
</dbReference>
<dbReference type="KEGG" id="alus:STSP2_00664"/>
<reference evidence="4" key="1">
    <citation type="submission" date="2017-02" db="EMBL/GenBank/DDBJ databases">
        <title>Comparative genomics and description of representatives of a novel lineage of planctomycetes thriving in anoxic sediments.</title>
        <authorList>
            <person name="Spring S."/>
            <person name="Bunk B."/>
            <person name="Sproer C."/>
        </authorList>
    </citation>
    <scope>NUCLEOTIDE SEQUENCE [LARGE SCALE GENOMIC DNA]</scope>
    <source>
        <strain evidence="4">ST-NAGAB-D1</strain>
    </source>
</reference>
<dbReference type="PANTHER" id="PTHR31084">
    <property type="entry name" value="ALPHA-L-FUCOSIDASE 2"/>
    <property type="match status" value="1"/>
</dbReference>
<evidence type="ECO:0000259" key="1">
    <source>
        <dbReference type="Pfam" id="PF21307"/>
    </source>
</evidence>
<dbReference type="InterPro" id="IPR054363">
    <property type="entry name" value="GH95_cat"/>
</dbReference>
<evidence type="ECO:0000313" key="3">
    <source>
        <dbReference type="EMBL" id="AQT67516.1"/>
    </source>
</evidence>
<keyword evidence="4" id="KW-1185">Reference proteome</keyword>
<dbReference type="Pfam" id="PF21307">
    <property type="entry name" value="Glyco_hydro_95_C"/>
    <property type="match status" value="1"/>
</dbReference>
<dbReference type="Gene3D" id="1.50.10.10">
    <property type="match status" value="1"/>
</dbReference>
<dbReference type="InterPro" id="IPR049053">
    <property type="entry name" value="AFCA-like_C"/>
</dbReference>